<feature type="region of interest" description="Disordered" evidence="8">
    <location>
        <begin position="1"/>
        <end position="25"/>
    </location>
</feature>
<keyword evidence="11" id="KW-1185">Reference proteome</keyword>
<name>A0AAD6Z385_9AGAR</name>
<evidence type="ECO:0000313" key="11">
    <source>
        <dbReference type="Proteomes" id="UP001218218"/>
    </source>
</evidence>
<comment type="subcellular location">
    <subcellularLocation>
        <location evidence="3">Cytoplasm</location>
    </subcellularLocation>
    <subcellularLocation>
        <location evidence="2">Nucleus</location>
    </subcellularLocation>
</comment>
<evidence type="ECO:0000256" key="4">
    <source>
        <dbReference type="ARBA" id="ARBA00009461"/>
    </source>
</evidence>
<evidence type="ECO:0000256" key="2">
    <source>
        <dbReference type="ARBA" id="ARBA00004123"/>
    </source>
</evidence>
<dbReference type="EMBL" id="JARIHO010000098">
    <property type="protein sequence ID" value="KAJ7304893.1"/>
    <property type="molecule type" value="Genomic_DNA"/>
</dbReference>
<keyword evidence="7" id="KW-0539">Nucleus</keyword>
<organism evidence="10 11">
    <name type="scientific">Mycena albidolilacea</name>
    <dbReference type="NCBI Taxonomy" id="1033008"/>
    <lineage>
        <taxon>Eukaryota</taxon>
        <taxon>Fungi</taxon>
        <taxon>Dikarya</taxon>
        <taxon>Basidiomycota</taxon>
        <taxon>Agaricomycotina</taxon>
        <taxon>Agaricomycetes</taxon>
        <taxon>Agaricomycetidae</taxon>
        <taxon>Agaricales</taxon>
        <taxon>Marasmiineae</taxon>
        <taxon>Mycenaceae</taxon>
        <taxon>Mycena</taxon>
    </lineage>
</organism>
<evidence type="ECO:0000256" key="7">
    <source>
        <dbReference type="ARBA" id="ARBA00023242"/>
    </source>
</evidence>
<evidence type="ECO:0000256" key="1">
    <source>
        <dbReference type="ARBA" id="ARBA00002738"/>
    </source>
</evidence>
<evidence type="ECO:0000313" key="10">
    <source>
        <dbReference type="EMBL" id="KAJ7304893.1"/>
    </source>
</evidence>
<feature type="domain" description="Restriction of telomere capping protein 4 C-terminal" evidence="9">
    <location>
        <begin position="379"/>
        <end position="480"/>
    </location>
</feature>
<gene>
    <name evidence="10" type="ORF">DFH08DRAFT_825251</name>
</gene>
<accession>A0AAD6Z385</accession>
<dbReference type="InterPro" id="IPR039024">
    <property type="entry name" value="RTC4"/>
</dbReference>
<dbReference type="GO" id="GO:0005634">
    <property type="term" value="C:nucleus"/>
    <property type="evidence" value="ECO:0007669"/>
    <property type="project" value="UniProtKB-SubCell"/>
</dbReference>
<comment type="caution">
    <text evidence="10">The sequence shown here is derived from an EMBL/GenBank/DDBJ whole genome shotgun (WGS) entry which is preliminary data.</text>
</comment>
<feature type="compositionally biased region" description="Basic residues" evidence="8">
    <location>
        <begin position="208"/>
        <end position="219"/>
    </location>
</feature>
<feature type="compositionally biased region" description="Basic and acidic residues" evidence="8">
    <location>
        <begin position="10"/>
        <end position="25"/>
    </location>
</feature>
<sequence length="597" mass="68080">MPSKKAKLGAAEELHRMREEGKRKDKEIAELRRNLERERERAAAASTAVTLIPRPKGQAGRDYTLQQEMKLRGDSERYNRLYRIVEDGVHQLLPVGKTIRSQDKRRLKKAIMVISETAPYFKKFEGLWPIHDMVAGYLLNMQTRRNRDIRDEEKASGLDPDESGGDSDGEEVEAEPAEVRRPKQSENPVVNDLDQSDEELREVTAKGSPKKKKVAGNKRKTADTPVEEPVAKKKKSVKISEKKLSAEPLKVASRSKTKTITAPKSAGPIACLLQKVGSDGHGVFYSESLICDAIQQEKIRKQYEELGRKNLWPTTPDFEALPTRILGMREDLLNMIKFPAILSEAFAWNNFLSNIENRLFAFSNTEFKLEYSIALYGSRSGYYGSKGQSLIMASISRLFLGNEDEFSYALYSTLESLVSTDPDRFDDYDTEYELLELEDIIRFVLTPTVAMWLISEDLDVEFNVAEDTREASGDFGEIMQPDDDETRTLIESLKNKCLRARKTSKCIPFIELDVPICSLISLLKIRLLTQDYAHNPAAVWYQTWLPRFDILTLSDVYQTFSPLFRWPLSLCQLLVSVLRNLQPRPRKVGNSRMDCVL</sequence>
<evidence type="ECO:0000256" key="6">
    <source>
        <dbReference type="ARBA" id="ARBA00022490"/>
    </source>
</evidence>
<dbReference type="InterPro" id="IPR028094">
    <property type="entry name" value="RTC4_C"/>
</dbReference>
<proteinExistence type="inferred from homology"/>
<dbReference type="Proteomes" id="UP001218218">
    <property type="component" value="Unassembled WGS sequence"/>
</dbReference>
<comment type="similarity">
    <text evidence="4">Belongs to the RTC4 family.</text>
</comment>
<dbReference type="PANTHER" id="PTHR41391:SF1">
    <property type="entry name" value="RESTRICTION OF TELOMERE CAPPING PROTEIN 4"/>
    <property type="match status" value="1"/>
</dbReference>
<reference evidence="10" key="1">
    <citation type="submission" date="2023-03" db="EMBL/GenBank/DDBJ databases">
        <title>Massive genome expansion in bonnet fungi (Mycena s.s.) driven by repeated elements and novel gene families across ecological guilds.</title>
        <authorList>
            <consortium name="Lawrence Berkeley National Laboratory"/>
            <person name="Harder C.B."/>
            <person name="Miyauchi S."/>
            <person name="Viragh M."/>
            <person name="Kuo A."/>
            <person name="Thoen E."/>
            <person name="Andreopoulos B."/>
            <person name="Lu D."/>
            <person name="Skrede I."/>
            <person name="Drula E."/>
            <person name="Henrissat B."/>
            <person name="Morin E."/>
            <person name="Kohler A."/>
            <person name="Barry K."/>
            <person name="LaButti K."/>
            <person name="Morin E."/>
            <person name="Salamov A."/>
            <person name="Lipzen A."/>
            <person name="Mereny Z."/>
            <person name="Hegedus B."/>
            <person name="Baldrian P."/>
            <person name="Stursova M."/>
            <person name="Weitz H."/>
            <person name="Taylor A."/>
            <person name="Grigoriev I.V."/>
            <person name="Nagy L.G."/>
            <person name="Martin F."/>
            <person name="Kauserud H."/>
        </authorList>
    </citation>
    <scope>NUCLEOTIDE SEQUENCE</scope>
    <source>
        <strain evidence="10">CBHHK002</strain>
    </source>
</reference>
<feature type="region of interest" description="Disordered" evidence="8">
    <location>
        <begin position="150"/>
        <end position="234"/>
    </location>
</feature>
<evidence type="ECO:0000256" key="8">
    <source>
        <dbReference type="SAM" id="MobiDB-lite"/>
    </source>
</evidence>
<dbReference type="GO" id="GO:0005737">
    <property type="term" value="C:cytoplasm"/>
    <property type="evidence" value="ECO:0007669"/>
    <property type="project" value="UniProtKB-SubCell"/>
</dbReference>
<protein>
    <recommendedName>
        <fullName evidence="5">Restriction of telomere capping protein 4</fullName>
    </recommendedName>
</protein>
<evidence type="ECO:0000259" key="9">
    <source>
        <dbReference type="Pfam" id="PF14474"/>
    </source>
</evidence>
<comment type="function">
    <text evidence="1">May be involved in a process influencing telomere capping.</text>
</comment>
<evidence type="ECO:0000256" key="3">
    <source>
        <dbReference type="ARBA" id="ARBA00004496"/>
    </source>
</evidence>
<keyword evidence="6" id="KW-0963">Cytoplasm</keyword>
<dbReference type="PANTHER" id="PTHR41391">
    <property type="entry name" value="RESTRICTION OF TELOMERE CAPPING PROTEIN 4"/>
    <property type="match status" value="1"/>
</dbReference>
<feature type="compositionally biased region" description="Acidic residues" evidence="8">
    <location>
        <begin position="159"/>
        <end position="176"/>
    </location>
</feature>
<dbReference type="AlphaFoldDB" id="A0AAD6Z385"/>
<evidence type="ECO:0000256" key="5">
    <source>
        <dbReference type="ARBA" id="ARBA00015162"/>
    </source>
</evidence>
<dbReference type="Pfam" id="PF14474">
    <property type="entry name" value="RTC4"/>
    <property type="match status" value="1"/>
</dbReference>